<dbReference type="HOGENOM" id="CLU_1982278_0_0_1"/>
<gene>
    <name evidence="1" type="ORF">PAXRUDRAFT_404905</name>
</gene>
<name>A0A0D0E5K3_9AGAM</name>
<protein>
    <submittedName>
        <fullName evidence="1">Uncharacterized protein</fullName>
    </submittedName>
</protein>
<reference evidence="2" key="2">
    <citation type="submission" date="2015-01" db="EMBL/GenBank/DDBJ databases">
        <title>Evolutionary Origins and Diversification of the Mycorrhizal Mutualists.</title>
        <authorList>
            <consortium name="DOE Joint Genome Institute"/>
            <consortium name="Mycorrhizal Genomics Consortium"/>
            <person name="Kohler A."/>
            <person name="Kuo A."/>
            <person name="Nagy L.G."/>
            <person name="Floudas D."/>
            <person name="Copeland A."/>
            <person name="Barry K.W."/>
            <person name="Cichocki N."/>
            <person name="Veneault-Fourrey C."/>
            <person name="LaButti K."/>
            <person name="Lindquist E.A."/>
            <person name="Lipzen A."/>
            <person name="Lundell T."/>
            <person name="Morin E."/>
            <person name="Murat C."/>
            <person name="Riley R."/>
            <person name="Ohm R."/>
            <person name="Sun H."/>
            <person name="Tunlid A."/>
            <person name="Henrissat B."/>
            <person name="Grigoriev I.V."/>
            <person name="Hibbett D.S."/>
            <person name="Martin F."/>
        </authorList>
    </citation>
    <scope>NUCLEOTIDE SEQUENCE [LARGE SCALE GENOMIC DNA]</scope>
    <source>
        <strain evidence="2">Ve08.2h10</strain>
    </source>
</reference>
<dbReference type="Proteomes" id="UP000054538">
    <property type="component" value="Unassembled WGS sequence"/>
</dbReference>
<sequence>MIFIPTFPVFTTRTTVHKSTPHLNPYFCPPDTIYLLLIILYPYHAHPILQYIDACVSTYHGKSREARPWSPRGDNHISYMLTYITLQILDTCYTTKLPSSTSQSSKARSVSKWMITPAGQARILNT</sequence>
<organism evidence="1 2">
    <name type="scientific">Paxillus rubicundulus Ve08.2h10</name>
    <dbReference type="NCBI Taxonomy" id="930991"/>
    <lineage>
        <taxon>Eukaryota</taxon>
        <taxon>Fungi</taxon>
        <taxon>Dikarya</taxon>
        <taxon>Basidiomycota</taxon>
        <taxon>Agaricomycotina</taxon>
        <taxon>Agaricomycetes</taxon>
        <taxon>Agaricomycetidae</taxon>
        <taxon>Boletales</taxon>
        <taxon>Paxilineae</taxon>
        <taxon>Paxillaceae</taxon>
        <taxon>Paxillus</taxon>
    </lineage>
</organism>
<keyword evidence="2" id="KW-1185">Reference proteome</keyword>
<dbReference type="AlphaFoldDB" id="A0A0D0E5K3"/>
<reference evidence="1 2" key="1">
    <citation type="submission" date="2014-04" db="EMBL/GenBank/DDBJ databases">
        <authorList>
            <consortium name="DOE Joint Genome Institute"/>
            <person name="Kuo A."/>
            <person name="Kohler A."/>
            <person name="Jargeat P."/>
            <person name="Nagy L.G."/>
            <person name="Floudas D."/>
            <person name="Copeland A."/>
            <person name="Barry K.W."/>
            <person name="Cichocki N."/>
            <person name="Veneault-Fourrey C."/>
            <person name="LaButti K."/>
            <person name="Lindquist E.A."/>
            <person name="Lipzen A."/>
            <person name="Lundell T."/>
            <person name="Morin E."/>
            <person name="Murat C."/>
            <person name="Sun H."/>
            <person name="Tunlid A."/>
            <person name="Henrissat B."/>
            <person name="Grigoriev I.V."/>
            <person name="Hibbett D.S."/>
            <person name="Martin F."/>
            <person name="Nordberg H.P."/>
            <person name="Cantor M.N."/>
            <person name="Hua S.X."/>
        </authorList>
    </citation>
    <scope>NUCLEOTIDE SEQUENCE [LARGE SCALE GENOMIC DNA]</scope>
    <source>
        <strain evidence="1 2">Ve08.2h10</strain>
    </source>
</reference>
<dbReference type="InParanoid" id="A0A0D0E5K3"/>
<dbReference type="EMBL" id="KN824846">
    <property type="protein sequence ID" value="KIK99936.1"/>
    <property type="molecule type" value="Genomic_DNA"/>
</dbReference>
<proteinExistence type="predicted"/>
<evidence type="ECO:0000313" key="2">
    <source>
        <dbReference type="Proteomes" id="UP000054538"/>
    </source>
</evidence>
<accession>A0A0D0E5K3</accession>
<evidence type="ECO:0000313" key="1">
    <source>
        <dbReference type="EMBL" id="KIK99936.1"/>
    </source>
</evidence>